<evidence type="ECO:0000313" key="2">
    <source>
        <dbReference type="EMBL" id="OGG27189.1"/>
    </source>
</evidence>
<feature type="transmembrane region" description="Helical" evidence="1">
    <location>
        <begin position="495"/>
        <end position="519"/>
    </location>
</feature>
<keyword evidence="1" id="KW-0472">Membrane</keyword>
<accession>A0A1F6AR70</accession>
<dbReference type="InterPro" id="IPR018746">
    <property type="entry name" value="DUF2298"/>
</dbReference>
<feature type="transmembrane region" description="Helical" evidence="1">
    <location>
        <begin position="582"/>
        <end position="599"/>
    </location>
</feature>
<feature type="transmembrane region" description="Helical" evidence="1">
    <location>
        <begin position="67"/>
        <end position="85"/>
    </location>
</feature>
<feature type="transmembrane region" description="Helical" evidence="1">
    <location>
        <begin position="460"/>
        <end position="483"/>
    </location>
</feature>
<dbReference type="PANTHER" id="PTHR10790">
    <property type="entry name" value="TPR-DOMAIN CONTAINING PROTEIN"/>
    <property type="match status" value="1"/>
</dbReference>
<feature type="transmembrane region" description="Helical" evidence="1">
    <location>
        <begin position="237"/>
        <end position="258"/>
    </location>
</feature>
<feature type="transmembrane region" description="Helical" evidence="1">
    <location>
        <begin position="611"/>
        <end position="632"/>
    </location>
</feature>
<evidence type="ECO:0000256" key="1">
    <source>
        <dbReference type="SAM" id="Phobius"/>
    </source>
</evidence>
<dbReference type="AlphaFoldDB" id="A0A1F6AR70"/>
<feature type="transmembrane region" description="Helical" evidence="1">
    <location>
        <begin position="332"/>
        <end position="348"/>
    </location>
</feature>
<gene>
    <name evidence="2" type="ORF">A2960_03175</name>
</gene>
<organism evidence="2 3">
    <name type="scientific">Candidatus Gottesmanbacteria bacterium RIFCSPLOWO2_01_FULL_39_12b</name>
    <dbReference type="NCBI Taxonomy" id="1798388"/>
    <lineage>
        <taxon>Bacteria</taxon>
        <taxon>Candidatus Gottesmaniibacteriota</taxon>
    </lineage>
</organism>
<protein>
    <recommendedName>
        <fullName evidence="4">Chlor_Arch_YYY domain-containing protein</fullName>
    </recommendedName>
</protein>
<feature type="transmembrane region" description="Helical" evidence="1">
    <location>
        <begin position="369"/>
        <end position="392"/>
    </location>
</feature>
<evidence type="ECO:0008006" key="4">
    <source>
        <dbReference type="Google" id="ProtNLM"/>
    </source>
</evidence>
<keyword evidence="1" id="KW-1133">Transmembrane helix</keyword>
<feature type="transmembrane region" description="Helical" evidence="1">
    <location>
        <begin position="539"/>
        <end position="561"/>
    </location>
</feature>
<feature type="transmembrane region" description="Helical" evidence="1">
    <location>
        <begin position="427"/>
        <end position="448"/>
    </location>
</feature>
<feature type="transmembrane region" description="Helical" evidence="1">
    <location>
        <begin position="97"/>
        <end position="117"/>
    </location>
</feature>
<feature type="transmembrane region" description="Helical" evidence="1">
    <location>
        <begin position="38"/>
        <end position="61"/>
    </location>
</feature>
<proteinExistence type="predicted"/>
<name>A0A1F6AR70_9BACT</name>
<comment type="caution">
    <text evidence="2">The sequence shown here is derived from an EMBL/GenBank/DDBJ whole genome shotgun (WGS) entry which is preliminary data.</text>
</comment>
<evidence type="ECO:0000313" key="3">
    <source>
        <dbReference type="Proteomes" id="UP000176609"/>
    </source>
</evidence>
<dbReference type="NCBIfam" id="TIGR03662">
    <property type="entry name" value="Chlor_Arch_YYY"/>
    <property type="match status" value="1"/>
</dbReference>
<feature type="transmembrane region" description="Helical" evidence="1">
    <location>
        <begin position="6"/>
        <end position="26"/>
    </location>
</feature>
<feature type="transmembrane region" description="Helical" evidence="1">
    <location>
        <begin position="186"/>
        <end position="216"/>
    </location>
</feature>
<keyword evidence="1" id="KW-0812">Transmembrane</keyword>
<dbReference type="PANTHER" id="PTHR10790:SF51">
    <property type="entry name" value="TETRATRICOPEPTIDE REPEAT PROTEIN"/>
    <property type="match status" value="1"/>
</dbReference>
<dbReference type="Proteomes" id="UP000176609">
    <property type="component" value="Unassembled WGS sequence"/>
</dbReference>
<reference evidence="2 3" key="1">
    <citation type="journal article" date="2016" name="Nat. Commun.">
        <title>Thousands of microbial genomes shed light on interconnected biogeochemical processes in an aquifer system.</title>
        <authorList>
            <person name="Anantharaman K."/>
            <person name="Brown C.T."/>
            <person name="Hug L.A."/>
            <person name="Sharon I."/>
            <person name="Castelle C.J."/>
            <person name="Probst A.J."/>
            <person name="Thomas B.C."/>
            <person name="Singh A."/>
            <person name="Wilkins M.J."/>
            <person name="Karaoz U."/>
            <person name="Brodie E.L."/>
            <person name="Williams K.H."/>
            <person name="Hubbard S.S."/>
            <person name="Banfield J.F."/>
        </authorList>
    </citation>
    <scope>NUCLEOTIDE SEQUENCE [LARGE SCALE GENOMIC DNA]</scope>
</reference>
<dbReference type="EMBL" id="MFJR01000006">
    <property type="protein sequence ID" value="OGG27189.1"/>
    <property type="molecule type" value="Genomic_DNA"/>
</dbReference>
<dbReference type="Pfam" id="PF10060">
    <property type="entry name" value="DUF2298"/>
    <property type="match status" value="2"/>
</dbReference>
<sequence>MSDTLAIIVWWLTFFLIGLIFLPITSRIFHKFVDRGYIFSKVLGLLLSSYVMWLIASFHLIPFSRTAILIIFSGLTLINLWLLYYRNSNGLLIKLAWGWMIFEELLFGAGLTFWSYVRATEPSIRGLEKFMDFGFVNSILRSTYFPPLDMWLTKSPDYTGGFFINYYYFGHYLTAFLTKLSGIDSIITYNLMMATLFAFTFTLSFSLGINIITLSLNKIYGKSKSLFAQKPTNRLQLVIIGLITAFIVAFGGNLHTIYNFTAGYPNESPQPPWQLENCFQIKYLIPPWNLMNCLHPERYWYPNATRFIPFTIHEFPIYSFVVADLHGHVSDIPFVLLGIALLLALLVRNNDLQKPSPKLNRFNSFITEFTKHTSIPFGYIIILGLLLGVMYMTNAWDGLIYMILTDLVFLYINLTNSESGFKGIKSLTLSVFYKTFSAALFLLFFFLIANLPFSLNFRPFVSGIGVLCAPAGFLGKTLGPLLFEAGKCQKSAWWMLAILWGFFYYCVFGFLRFIIYPIFRHSRSKINNQLNNLNNLSEVDVLIILLIIISTLLLIFPEFFYVKDIYPAHYRANTMFKLGYQAFMMLGLVSSYVIFRIKFQYSHTKRSVGLIVYNIFFIALFSLVAIYPYFAITSYYGGLKRYKGLYGLNWMNQEANFSDDQKAIEWLRNNIEGQPVILEANGESYTDYARVSAYTGLPTVIGWPVHEWLWRGSYDEAGKRIPEVATIYESKDLSLTKEILRKYNVEYIFLGALEKEKYKDLNEVKIANLGKIVFQSGNTKIYKVNFYSL</sequence>